<proteinExistence type="predicted"/>
<keyword evidence="5 6" id="KW-0472">Membrane</keyword>
<evidence type="ECO:0000256" key="4">
    <source>
        <dbReference type="ARBA" id="ARBA00022989"/>
    </source>
</evidence>
<dbReference type="PANTHER" id="PTHR42948">
    <property type="entry name" value="TRANSPORTER"/>
    <property type="match status" value="1"/>
</dbReference>
<feature type="transmembrane region" description="Helical" evidence="6">
    <location>
        <begin position="258"/>
        <end position="280"/>
    </location>
</feature>
<feature type="transmembrane region" description="Helical" evidence="6">
    <location>
        <begin position="151"/>
        <end position="170"/>
    </location>
</feature>
<dbReference type="PROSITE" id="PS50267">
    <property type="entry name" value="NA_NEUROTRAN_SYMP_3"/>
    <property type="match status" value="1"/>
</dbReference>
<dbReference type="PANTHER" id="PTHR42948:SF1">
    <property type="entry name" value="TRANSPORTER"/>
    <property type="match status" value="1"/>
</dbReference>
<feature type="transmembrane region" description="Helical" evidence="6">
    <location>
        <begin position="305"/>
        <end position="326"/>
    </location>
</feature>
<keyword evidence="3 6" id="KW-0812">Transmembrane</keyword>
<evidence type="ECO:0000256" key="5">
    <source>
        <dbReference type="ARBA" id="ARBA00023136"/>
    </source>
</evidence>
<feature type="transmembrane region" description="Helical" evidence="6">
    <location>
        <begin position="377"/>
        <end position="399"/>
    </location>
</feature>
<keyword evidence="4 6" id="KW-1133">Transmembrane helix</keyword>
<evidence type="ECO:0000256" key="6">
    <source>
        <dbReference type="SAM" id="Phobius"/>
    </source>
</evidence>
<evidence type="ECO:0000313" key="8">
    <source>
        <dbReference type="Proteomes" id="UP001595462"/>
    </source>
</evidence>
<dbReference type="Pfam" id="PF00209">
    <property type="entry name" value="SNF"/>
    <property type="match status" value="1"/>
</dbReference>
<reference evidence="8" key="1">
    <citation type="journal article" date="2019" name="Int. J. Syst. Evol. Microbiol.">
        <title>The Global Catalogue of Microorganisms (GCM) 10K type strain sequencing project: providing services to taxonomists for standard genome sequencing and annotation.</title>
        <authorList>
            <consortium name="The Broad Institute Genomics Platform"/>
            <consortium name="The Broad Institute Genome Sequencing Center for Infectious Disease"/>
            <person name="Wu L."/>
            <person name="Ma J."/>
        </authorList>
    </citation>
    <scope>NUCLEOTIDE SEQUENCE [LARGE SCALE GENOMIC DNA]</scope>
    <source>
        <strain evidence="8">KCTC 52640</strain>
    </source>
</reference>
<protein>
    <submittedName>
        <fullName evidence="7">Sodium-dependent transporter</fullName>
    </submittedName>
</protein>
<dbReference type="EMBL" id="JBHRSS010000008">
    <property type="protein sequence ID" value="MFC3105810.1"/>
    <property type="molecule type" value="Genomic_DNA"/>
</dbReference>
<feature type="transmembrane region" description="Helical" evidence="6">
    <location>
        <begin position="42"/>
        <end position="61"/>
    </location>
</feature>
<dbReference type="NCBIfam" id="NF037979">
    <property type="entry name" value="Na_transp"/>
    <property type="match status" value="1"/>
</dbReference>
<feature type="transmembrane region" description="Helical" evidence="6">
    <location>
        <begin position="177"/>
        <end position="197"/>
    </location>
</feature>
<evidence type="ECO:0000256" key="1">
    <source>
        <dbReference type="ARBA" id="ARBA00004141"/>
    </source>
</evidence>
<dbReference type="RefSeq" id="WP_380691344.1">
    <property type="nucleotide sequence ID" value="NZ_JBHRSS010000008.1"/>
</dbReference>
<dbReference type="SUPFAM" id="SSF161070">
    <property type="entry name" value="SNF-like"/>
    <property type="match status" value="1"/>
</dbReference>
<dbReference type="Proteomes" id="UP001595462">
    <property type="component" value="Unassembled WGS sequence"/>
</dbReference>
<feature type="transmembrane region" description="Helical" evidence="6">
    <location>
        <begin position="438"/>
        <end position="458"/>
    </location>
</feature>
<feature type="transmembrane region" description="Helical" evidence="6">
    <location>
        <begin position="225"/>
        <end position="246"/>
    </location>
</feature>
<keyword evidence="8" id="KW-1185">Reference proteome</keyword>
<accession>A0ABV7EWU4</accession>
<comment type="subcellular location">
    <subcellularLocation>
        <location evidence="1">Membrane</location>
        <topology evidence="1">Multi-pass membrane protein</topology>
    </subcellularLocation>
</comment>
<evidence type="ECO:0000256" key="3">
    <source>
        <dbReference type="ARBA" id="ARBA00022692"/>
    </source>
</evidence>
<evidence type="ECO:0000256" key="2">
    <source>
        <dbReference type="ARBA" id="ARBA00022448"/>
    </source>
</evidence>
<comment type="caution">
    <text evidence="7">The sequence shown here is derived from an EMBL/GenBank/DDBJ whole genome shotgun (WGS) entry which is preliminary data.</text>
</comment>
<dbReference type="InterPro" id="IPR037272">
    <property type="entry name" value="SNS_sf"/>
</dbReference>
<feature type="transmembrane region" description="Helical" evidence="6">
    <location>
        <begin position="91"/>
        <end position="113"/>
    </location>
</feature>
<dbReference type="InterPro" id="IPR000175">
    <property type="entry name" value="Na/ntran_symport"/>
</dbReference>
<feature type="transmembrane region" description="Helical" evidence="6">
    <location>
        <begin position="346"/>
        <end position="365"/>
    </location>
</feature>
<sequence>MALGPARPTWSSSMMFVVVSIAAIVSLSNVWRLPYMMETYGGGAFLLVYVGALLTMGLPLFSGQLLMARGTGADVPGVIAAWTRNSPHSRLWIWGGYLAVLGAALLLAAYSVIAAWSLAYSLRAVTGGLDGSTIEAARAQFVDFARDSERGFGWLLLFFCLLTATAARGLRRGVEPVMRTLALCIAAALCALSISAFTDSNAGPALRSLFVVRFSQMDWQGVLEALYQAFFTLSLGSGVIVAFGSYLPNRAPIIRLSLIVIAADLAAALAASFMLTVFIWGHDVTLGAGLQSLFEVLPVALDGSWRAPIMFVLVALVSVSTAIGLFEPVVQLVQHRSGFSRLRSSLYSGVAVALLGLLGLLSFGALGQWRMLGYDAFGWIMLAATHLIGPLCGLLLCVLMGRVLARRRLVEAWRNDPSQGRTTGFAVWHALLRYPTRIALLIVLVYALGGFTLIKMIWAP</sequence>
<organism evidence="7 8">
    <name type="scientific">Salinisphaera aquimarina</name>
    <dbReference type="NCBI Taxonomy" id="2094031"/>
    <lineage>
        <taxon>Bacteria</taxon>
        <taxon>Pseudomonadati</taxon>
        <taxon>Pseudomonadota</taxon>
        <taxon>Gammaproteobacteria</taxon>
        <taxon>Salinisphaerales</taxon>
        <taxon>Salinisphaeraceae</taxon>
        <taxon>Salinisphaera</taxon>
    </lineage>
</organism>
<dbReference type="PRINTS" id="PR00176">
    <property type="entry name" value="NANEUSMPORT"/>
</dbReference>
<name>A0ABV7EWU4_9GAMM</name>
<keyword evidence="2" id="KW-0813">Transport</keyword>
<gene>
    <name evidence="7" type="ORF">ACFOSU_18220</name>
</gene>
<evidence type="ECO:0000313" key="7">
    <source>
        <dbReference type="EMBL" id="MFC3105810.1"/>
    </source>
</evidence>